<proteinExistence type="inferred from homology"/>
<dbReference type="RefSeq" id="WP_086516127.1">
    <property type="nucleotide sequence ID" value="NZ_MDJY01000006.1"/>
</dbReference>
<sequence length="398" mass="40253">MSPAVDIVILVVAVVAAFTGWRRGAIVTVAGLAGIVLGVLLALAITPAFLALLDQFGVATGIMRTVAAALLMLVTTSLVSGILAQVASVLTRLLRPRGAAQGLDRGIGAVAGLAAWAVSVWFIGGFLGSSGVIPAVQLASSSRILATLDRVSPVSSGTALSALDDALHDVGYPRVFANGQESIADTAEPDADVPDAVRRSAGSVVKILSSAPACGTSSAGSGWVVQDGRVVTNAHVVTGSDEVYVQPGGTGELMRAQLVVFDPERDVAILAVPGLTAAPLALGDELRSSDEAVVAGYPGGGPYQATGARVREVVQALGTDIQHEQPVTREIYSVRGTVRPGDSGGALFDAQGRVVGLVFATSTVDAQTGYAMTLGEIAPVLQQAGASAPVDSGRCSVR</sequence>
<comment type="subcellular location">
    <subcellularLocation>
        <location evidence="1">Membrane</location>
        <topology evidence="1">Multi-pass membrane protein</topology>
    </subcellularLocation>
</comment>
<evidence type="ECO:0000313" key="10">
    <source>
        <dbReference type="Proteomes" id="UP000195011"/>
    </source>
</evidence>
<dbReference type="Proteomes" id="UP000195011">
    <property type="component" value="Unassembled WGS sequence"/>
</dbReference>
<accession>A0A251YXE3</accession>
<organism evidence="9 10">
    <name type="scientific">Clavibacter michiganensis</name>
    <dbReference type="NCBI Taxonomy" id="28447"/>
    <lineage>
        <taxon>Bacteria</taxon>
        <taxon>Bacillati</taxon>
        <taxon>Actinomycetota</taxon>
        <taxon>Actinomycetes</taxon>
        <taxon>Micrococcales</taxon>
        <taxon>Microbacteriaceae</taxon>
        <taxon>Clavibacter</taxon>
    </lineage>
</organism>
<evidence type="ECO:0000313" key="9">
    <source>
        <dbReference type="EMBL" id="OUE28803.1"/>
    </source>
</evidence>
<name>A0A251YXE3_9MICO</name>
<evidence type="ECO:0000256" key="2">
    <source>
        <dbReference type="ARBA" id="ARBA00010541"/>
    </source>
</evidence>
<dbReference type="InterPro" id="IPR047680">
    <property type="entry name" value="MarP-like"/>
</dbReference>
<dbReference type="PRINTS" id="PR00834">
    <property type="entry name" value="PROTEASES2C"/>
</dbReference>
<dbReference type="InterPro" id="IPR043504">
    <property type="entry name" value="Peptidase_S1_PA_chymotrypsin"/>
</dbReference>
<dbReference type="AlphaFoldDB" id="A0A251YXE3"/>
<dbReference type="GO" id="GO:0004252">
    <property type="term" value="F:serine-type endopeptidase activity"/>
    <property type="evidence" value="ECO:0007669"/>
    <property type="project" value="InterPro"/>
</dbReference>
<comment type="similarity">
    <text evidence="2">Belongs to the peptidase S1C family.</text>
</comment>
<dbReference type="InterPro" id="IPR003825">
    <property type="entry name" value="Colicin-V_CvpA"/>
</dbReference>
<feature type="transmembrane region" description="Helical" evidence="8">
    <location>
        <begin position="107"/>
        <end position="133"/>
    </location>
</feature>
<keyword evidence="5" id="KW-0378">Hydrolase</keyword>
<evidence type="ECO:0000256" key="8">
    <source>
        <dbReference type="SAM" id="Phobius"/>
    </source>
</evidence>
<evidence type="ECO:0000256" key="6">
    <source>
        <dbReference type="ARBA" id="ARBA00022989"/>
    </source>
</evidence>
<comment type="caution">
    <text evidence="9">The sequence shown here is derived from an EMBL/GenBank/DDBJ whole genome shotgun (WGS) entry which is preliminary data.</text>
</comment>
<protein>
    <submittedName>
        <fullName evidence="9">Serine protease</fullName>
    </submittedName>
</protein>
<dbReference type="PANTHER" id="PTHR43343:SF3">
    <property type="entry name" value="PROTEASE DO-LIKE 8, CHLOROPLASTIC"/>
    <property type="match status" value="1"/>
</dbReference>
<evidence type="ECO:0000256" key="5">
    <source>
        <dbReference type="ARBA" id="ARBA00022801"/>
    </source>
</evidence>
<dbReference type="SUPFAM" id="SSF50494">
    <property type="entry name" value="Trypsin-like serine proteases"/>
    <property type="match status" value="1"/>
</dbReference>
<keyword evidence="3 9" id="KW-0645">Protease</keyword>
<dbReference type="GO" id="GO:0009403">
    <property type="term" value="P:toxin biosynthetic process"/>
    <property type="evidence" value="ECO:0007669"/>
    <property type="project" value="InterPro"/>
</dbReference>
<dbReference type="Pfam" id="PF02674">
    <property type="entry name" value="Colicin_V"/>
    <property type="match status" value="1"/>
</dbReference>
<dbReference type="InterPro" id="IPR051201">
    <property type="entry name" value="Chloro_Bact_Ser_Proteases"/>
</dbReference>
<dbReference type="Gene3D" id="2.40.10.10">
    <property type="entry name" value="Trypsin-like serine proteases"/>
    <property type="match status" value="2"/>
</dbReference>
<keyword evidence="6 8" id="KW-1133">Transmembrane helix</keyword>
<dbReference type="NCBIfam" id="NF033740">
    <property type="entry name" value="MarP_fam_protase"/>
    <property type="match status" value="1"/>
</dbReference>
<keyword evidence="4 8" id="KW-0812">Transmembrane</keyword>
<dbReference type="PANTHER" id="PTHR43343">
    <property type="entry name" value="PEPTIDASE S12"/>
    <property type="match status" value="1"/>
</dbReference>
<keyword evidence="7 8" id="KW-0472">Membrane</keyword>
<gene>
    <name evidence="9" type="ORF">BFL36_00910</name>
</gene>
<dbReference type="InterPro" id="IPR009003">
    <property type="entry name" value="Peptidase_S1_PA"/>
</dbReference>
<dbReference type="GO" id="GO:0016020">
    <property type="term" value="C:membrane"/>
    <property type="evidence" value="ECO:0007669"/>
    <property type="project" value="UniProtKB-SubCell"/>
</dbReference>
<feature type="transmembrane region" description="Helical" evidence="8">
    <location>
        <begin position="65"/>
        <end position="87"/>
    </location>
</feature>
<dbReference type="EMBL" id="MDJY01000006">
    <property type="protein sequence ID" value="OUE28803.1"/>
    <property type="molecule type" value="Genomic_DNA"/>
</dbReference>
<evidence type="ECO:0000256" key="3">
    <source>
        <dbReference type="ARBA" id="ARBA00022670"/>
    </source>
</evidence>
<dbReference type="Pfam" id="PF13365">
    <property type="entry name" value="Trypsin_2"/>
    <property type="match status" value="1"/>
</dbReference>
<reference evidence="9 10" key="1">
    <citation type="submission" date="2016-08" db="EMBL/GenBank/DDBJ databases">
        <title>Genome sequence of Clavibacter michiganensis spp strain CFBP8017.</title>
        <authorList>
            <person name="Thapa S.P."/>
            <person name="Coaker G."/>
            <person name="Jacques M.-A."/>
        </authorList>
    </citation>
    <scope>NUCLEOTIDE SEQUENCE [LARGE SCALE GENOMIC DNA]</scope>
    <source>
        <strain evidence="9">CFBP8017</strain>
    </source>
</reference>
<dbReference type="InterPro" id="IPR001940">
    <property type="entry name" value="Peptidase_S1C"/>
</dbReference>
<evidence type="ECO:0000256" key="7">
    <source>
        <dbReference type="ARBA" id="ARBA00023136"/>
    </source>
</evidence>
<feature type="transmembrane region" description="Helical" evidence="8">
    <location>
        <begin position="32"/>
        <end position="53"/>
    </location>
</feature>
<evidence type="ECO:0000256" key="1">
    <source>
        <dbReference type="ARBA" id="ARBA00004141"/>
    </source>
</evidence>
<dbReference type="GO" id="GO:0006508">
    <property type="term" value="P:proteolysis"/>
    <property type="evidence" value="ECO:0007669"/>
    <property type="project" value="UniProtKB-KW"/>
</dbReference>
<evidence type="ECO:0000256" key="4">
    <source>
        <dbReference type="ARBA" id="ARBA00022692"/>
    </source>
</evidence>